<accession>A0AAV1JKA5</accession>
<dbReference type="EMBL" id="CAVLEF010000011">
    <property type="protein sequence ID" value="CAK1548903.1"/>
    <property type="molecule type" value="Genomic_DNA"/>
</dbReference>
<name>A0AAV1JKA5_9NEOP</name>
<sequence>MIPAYSVSALRLAFDEISTVLPVANQLASLLIPFLINLINNLNNLSNIVQNLTPALLPYFGCTLPLLYATLTDLTSVLFLYISVLISLFRSNLLAAPGLLLGLVSQVKSTEQFQQIQAYPLIASYANTYGSQPIVLQAKPYNQQYTIQTPLPLYQPPANQIQDAYFNNFLSNPAIQAFIDPGTKVYNQNGLEISEQIRPRTPNVVNNYFIVPTDYLNETILGNQRQNERNYNGQAPRRIADRGRTIDTRQFNNNYPGRRQNNNFDRGSIKQSREYPCKKNQRNLQDSCFVIDDQINLDEPKNVVKRLDDSAISNSPSQNTDNFSEKPFGKKAENTNINRNRKDSKSRSRSKKQNQPNKPKEVKLEDNTGECDDSFDICDECCELENRNIRNSIDNRRNKASSKKASKAQDLMSNWMSYMKMFMPDQNMENIDFDSFNFPYNFQQMYQTPTMHYGNEKSTSKRTKKRKPKEINNEEVASKQAPKRNQNRKSSVQPSPTLKEPAVPMISPIEREEDESKSKPKLQVKISDNKPIRETYFEEIDSKIIKSNADVSLEDEMPISSHKNAIDYYPDFTQDAVYATDEDDLYFFHNRHYYTGDQEGNREKRKDYRASENRKQSDRRMNDIPSSHKDTKDKFRTPPGLSEPGFQTRKVNKNEREDFYTYYVDDVDNTEKDIKTDNGDNNVETVYARSKVVKYGQQRDLNEKPAAKEQDYRNEKNRGNSYAKDGDTTVVFSKPWN</sequence>
<evidence type="ECO:0000313" key="4">
    <source>
        <dbReference type="Proteomes" id="UP001497472"/>
    </source>
</evidence>
<feature type="region of interest" description="Disordered" evidence="1">
    <location>
        <begin position="597"/>
        <end position="647"/>
    </location>
</feature>
<feature type="compositionally biased region" description="Low complexity" evidence="1">
    <location>
        <begin position="252"/>
        <end position="263"/>
    </location>
</feature>
<protein>
    <submittedName>
        <fullName evidence="3">Uncharacterized protein</fullName>
    </submittedName>
</protein>
<dbReference type="AlphaFoldDB" id="A0AAV1JKA5"/>
<dbReference type="Proteomes" id="UP001497472">
    <property type="component" value="Unassembled WGS sequence"/>
</dbReference>
<feature type="transmembrane region" description="Helical" evidence="2">
    <location>
        <begin position="20"/>
        <end position="40"/>
    </location>
</feature>
<keyword evidence="2" id="KW-0812">Transmembrane</keyword>
<gene>
    <name evidence="3" type="ORF">LNINA_LOCUS8251</name>
</gene>
<feature type="region of interest" description="Disordered" evidence="1">
    <location>
        <begin position="449"/>
        <end position="524"/>
    </location>
</feature>
<feature type="compositionally biased region" description="Basic and acidic residues" evidence="1">
    <location>
        <begin position="700"/>
        <end position="718"/>
    </location>
</feature>
<feature type="compositionally biased region" description="Basic and acidic residues" evidence="1">
    <location>
        <begin position="323"/>
        <end position="333"/>
    </location>
</feature>
<organism evidence="3 4">
    <name type="scientific">Leptosia nina</name>
    <dbReference type="NCBI Taxonomy" id="320188"/>
    <lineage>
        <taxon>Eukaryota</taxon>
        <taxon>Metazoa</taxon>
        <taxon>Ecdysozoa</taxon>
        <taxon>Arthropoda</taxon>
        <taxon>Hexapoda</taxon>
        <taxon>Insecta</taxon>
        <taxon>Pterygota</taxon>
        <taxon>Neoptera</taxon>
        <taxon>Endopterygota</taxon>
        <taxon>Lepidoptera</taxon>
        <taxon>Glossata</taxon>
        <taxon>Ditrysia</taxon>
        <taxon>Papilionoidea</taxon>
        <taxon>Pieridae</taxon>
        <taxon>Pierinae</taxon>
        <taxon>Leptosia</taxon>
    </lineage>
</organism>
<keyword evidence="2" id="KW-1133">Transmembrane helix</keyword>
<feature type="region of interest" description="Disordered" evidence="1">
    <location>
        <begin position="227"/>
        <end position="278"/>
    </location>
</feature>
<feature type="region of interest" description="Disordered" evidence="1">
    <location>
        <begin position="696"/>
        <end position="737"/>
    </location>
</feature>
<keyword evidence="2" id="KW-0472">Membrane</keyword>
<evidence type="ECO:0000256" key="2">
    <source>
        <dbReference type="SAM" id="Phobius"/>
    </source>
</evidence>
<feature type="region of interest" description="Disordered" evidence="1">
    <location>
        <begin position="310"/>
        <end position="368"/>
    </location>
</feature>
<feature type="compositionally biased region" description="Polar residues" evidence="1">
    <location>
        <begin position="311"/>
        <end position="322"/>
    </location>
</feature>
<feature type="compositionally biased region" description="Basic and acidic residues" evidence="1">
    <location>
        <begin position="599"/>
        <end position="636"/>
    </location>
</feature>
<comment type="caution">
    <text evidence="3">The sequence shown here is derived from an EMBL/GenBank/DDBJ whole genome shotgun (WGS) entry which is preliminary data.</text>
</comment>
<proteinExistence type="predicted"/>
<keyword evidence="4" id="KW-1185">Reference proteome</keyword>
<evidence type="ECO:0000313" key="3">
    <source>
        <dbReference type="EMBL" id="CAK1548903.1"/>
    </source>
</evidence>
<evidence type="ECO:0000256" key="1">
    <source>
        <dbReference type="SAM" id="MobiDB-lite"/>
    </source>
</evidence>
<feature type="compositionally biased region" description="Basic and acidic residues" evidence="1">
    <location>
        <begin position="238"/>
        <end position="247"/>
    </location>
</feature>
<feature type="compositionally biased region" description="Basic and acidic residues" evidence="1">
    <location>
        <begin position="267"/>
        <end position="277"/>
    </location>
</feature>
<reference evidence="3 4" key="1">
    <citation type="submission" date="2023-11" db="EMBL/GenBank/DDBJ databases">
        <authorList>
            <person name="Okamura Y."/>
        </authorList>
    </citation>
    <scope>NUCLEOTIDE SEQUENCE [LARGE SCALE GENOMIC DNA]</scope>
</reference>